<dbReference type="Proteomes" id="UP000318336">
    <property type="component" value="Unassembled WGS sequence"/>
</dbReference>
<protein>
    <submittedName>
        <fullName evidence="1">EcsC family protein</fullName>
    </submittedName>
</protein>
<comment type="caution">
    <text evidence="1">The sequence shown here is derived from an EMBL/GenBank/DDBJ whole genome shotgun (WGS) entry which is preliminary data.</text>
</comment>
<organism evidence="1 2">
    <name type="scientific">Barrientosiimonas humi</name>
    <dbReference type="NCBI Taxonomy" id="999931"/>
    <lineage>
        <taxon>Bacteria</taxon>
        <taxon>Bacillati</taxon>
        <taxon>Actinomycetota</taxon>
        <taxon>Actinomycetes</taxon>
        <taxon>Micrococcales</taxon>
        <taxon>Dermacoccaceae</taxon>
        <taxon>Barrientosiimonas</taxon>
    </lineage>
</organism>
<dbReference type="Pfam" id="PF12787">
    <property type="entry name" value="EcsC"/>
    <property type="match status" value="1"/>
</dbReference>
<dbReference type="EMBL" id="VFOK01000001">
    <property type="protein sequence ID" value="TQL32404.1"/>
    <property type="molecule type" value="Genomic_DNA"/>
</dbReference>
<accession>A0A542X9C9</accession>
<dbReference type="AlphaFoldDB" id="A0A542X9C9"/>
<name>A0A542X9C9_9MICO</name>
<gene>
    <name evidence="1" type="ORF">FB554_0529</name>
</gene>
<evidence type="ECO:0000313" key="2">
    <source>
        <dbReference type="Proteomes" id="UP000318336"/>
    </source>
</evidence>
<proteinExistence type="predicted"/>
<evidence type="ECO:0000313" key="1">
    <source>
        <dbReference type="EMBL" id="TQL32404.1"/>
    </source>
</evidence>
<sequence length="344" mass="37132">MTGDGTRSAPSLSQYEQRRWDELQRAWAKTAERRNMIPDSAKDGAAKAGIALSRAVAKSRGVAAAAVPEKVKKVADRVVDDALAPTLEAVVRLLELTNDWVVELADPERVLDYHRQAGRPVESLADLRSVELEYLDEFARGMTLRWRTFGAGEGAILGALAMIPVPVAGSAAAITLDLLVMQALTGAIATRVCYAYGFDPLDPQTKNMIDRMVMRAYPKQAPKTGTTRRASQAFNSTKHRVNWSKKLREDHRMMAAVEKLLKHTGQGGHVPVQNARMGMPVVSVLVGAGANSYLLGDTAKLAQRYAATVFLSEKHGLPLPANLARGLDLDGEDETGPLAGGPSV</sequence>
<keyword evidence="2" id="KW-1185">Reference proteome</keyword>
<dbReference type="InterPro" id="IPR024787">
    <property type="entry name" value="EcsC"/>
</dbReference>
<dbReference type="RefSeq" id="WP_170206757.1">
    <property type="nucleotide sequence ID" value="NZ_CAJTBP010000001.1"/>
</dbReference>
<reference evidence="1 2" key="1">
    <citation type="submission" date="2019-06" db="EMBL/GenBank/DDBJ databases">
        <title>Sequencing the genomes of 1000 actinobacteria strains.</title>
        <authorList>
            <person name="Klenk H.-P."/>
        </authorList>
    </citation>
    <scope>NUCLEOTIDE SEQUENCE [LARGE SCALE GENOMIC DNA]</scope>
    <source>
        <strain evidence="1 2">DSM 24617</strain>
    </source>
</reference>